<sequence length="57" mass="6451">MRQTDDIDPIVPELPRTRRPVTDGGRRPPRATRPERFDCTPEDEGREAISPLVPDLG</sequence>
<comment type="caution">
    <text evidence="2">The sequence shown here is derived from an EMBL/GenBank/DDBJ whole genome shotgun (WGS) entry which is preliminary data.</text>
</comment>
<organism evidence="2 3">
    <name type="scientific">Halosegnis marinus</name>
    <dbReference type="NCBI Taxonomy" id="3034023"/>
    <lineage>
        <taxon>Archaea</taxon>
        <taxon>Methanobacteriati</taxon>
        <taxon>Methanobacteriota</taxon>
        <taxon>Stenosarchaea group</taxon>
        <taxon>Halobacteria</taxon>
        <taxon>Halobacteriales</taxon>
        <taxon>Natronomonadaceae</taxon>
        <taxon>Halosegnis</taxon>
    </lineage>
</organism>
<feature type="compositionally biased region" description="Basic and acidic residues" evidence="1">
    <location>
        <begin position="20"/>
        <end position="39"/>
    </location>
</feature>
<dbReference type="EMBL" id="JBHTAP010000001">
    <property type="protein sequence ID" value="MFC7236287.1"/>
    <property type="molecule type" value="Genomic_DNA"/>
</dbReference>
<name>A0ABD5ZSF9_9EURY</name>
<keyword evidence="3" id="KW-1185">Reference proteome</keyword>
<dbReference type="GeneID" id="79267999"/>
<evidence type="ECO:0000313" key="3">
    <source>
        <dbReference type="Proteomes" id="UP001596398"/>
    </source>
</evidence>
<evidence type="ECO:0000256" key="1">
    <source>
        <dbReference type="SAM" id="MobiDB-lite"/>
    </source>
</evidence>
<evidence type="ECO:0000313" key="2">
    <source>
        <dbReference type="EMBL" id="MFC7236287.1"/>
    </source>
</evidence>
<feature type="region of interest" description="Disordered" evidence="1">
    <location>
        <begin position="1"/>
        <end position="57"/>
    </location>
</feature>
<reference evidence="2 3" key="1">
    <citation type="journal article" date="2019" name="Int. J. Syst. Evol. Microbiol.">
        <title>The Global Catalogue of Microorganisms (GCM) 10K type strain sequencing project: providing services to taxonomists for standard genome sequencing and annotation.</title>
        <authorList>
            <consortium name="The Broad Institute Genomics Platform"/>
            <consortium name="The Broad Institute Genome Sequencing Center for Infectious Disease"/>
            <person name="Wu L."/>
            <person name="Ma J."/>
        </authorList>
    </citation>
    <scope>NUCLEOTIDE SEQUENCE [LARGE SCALE GENOMIC DNA]</scope>
    <source>
        <strain evidence="2 3">DT85</strain>
    </source>
</reference>
<accession>A0ABD5ZSF9</accession>
<dbReference type="RefSeq" id="WP_276234445.1">
    <property type="nucleotide sequence ID" value="NZ_CP119802.1"/>
</dbReference>
<dbReference type="AlphaFoldDB" id="A0ABD5ZSF9"/>
<dbReference type="Proteomes" id="UP001596398">
    <property type="component" value="Unassembled WGS sequence"/>
</dbReference>
<gene>
    <name evidence="2" type="ORF">ACFQJ4_13265</name>
</gene>
<protein>
    <submittedName>
        <fullName evidence="2">Uncharacterized protein</fullName>
    </submittedName>
</protein>
<proteinExistence type="predicted"/>